<dbReference type="EMBL" id="JQFZ01000089">
    <property type="protein sequence ID" value="KGO59809.1"/>
    <property type="molecule type" value="Genomic_DNA"/>
</dbReference>
<sequence length="53" mass="6080">MRATCSSSRQAQAPRPLICRHPLCDPLRHIPHSPITRVMPVLQKLRKRGLSRI</sequence>
<accession>A0A0A2KE50</accession>
<gene>
    <name evidence="1" type="ORF">PEX2_053870</name>
</gene>
<evidence type="ECO:0000313" key="2">
    <source>
        <dbReference type="Proteomes" id="UP000030143"/>
    </source>
</evidence>
<organism evidence="1 2">
    <name type="scientific">Penicillium expansum</name>
    <name type="common">Blue mold rot fungus</name>
    <dbReference type="NCBI Taxonomy" id="27334"/>
    <lineage>
        <taxon>Eukaryota</taxon>
        <taxon>Fungi</taxon>
        <taxon>Dikarya</taxon>
        <taxon>Ascomycota</taxon>
        <taxon>Pezizomycotina</taxon>
        <taxon>Eurotiomycetes</taxon>
        <taxon>Eurotiomycetidae</taxon>
        <taxon>Eurotiales</taxon>
        <taxon>Aspergillaceae</taxon>
        <taxon>Penicillium</taxon>
    </lineage>
</organism>
<dbReference type="Proteomes" id="UP000030143">
    <property type="component" value="Unassembled WGS sequence"/>
</dbReference>
<keyword evidence="2" id="KW-1185">Reference proteome</keyword>
<dbReference type="HOGENOM" id="CLU_3069409_0_0_1"/>
<reference evidence="1 2" key="1">
    <citation type="journal article" date="2015" name="Mol. Plant Microbe Interact.">
        <title>Genome, transcriptome, and functional analyses of Penicillium expansum provide new insights into secondary metabolism and pathogenicity.</title>
        <authorList>
            <person name="Ballester A.R."/>
            <person name="Marcet-Houben M."/>
            <person name="Levin E."/>
            <person name="Sela N."/>
            <person name="Selma-Lazaro C."/>
            <person name="Carmona L."/>
            <person name="Wisniewski M."/>
            <person name="Droby S."/>
            <person name="Gonzalez-Candelas L."/>
            <person name="Gabaldon T."/>
        </authorList>
    </citation>
    <scope>NUCLEOTIDE SEQUENCE [LARGE SCALE GENOMIC DNA]</scope>
    <source>
        <strain evidence="1 2">MD-8</strain>
    </source>
</reference>
<evidence type="ECO:0000313" key="1">
    <source>
        <dbReference type="EMBL" id="KGO59809.1"/>
    </source>
</evidence>
<dbReference type="VEuPathDB" id="FungiDB:PEXP_039210"/>
<protein>
    <submittedName>
        <fullName evidence="1">Uncharacterized protein</fullName>
    </submittedName>
</protein>
<name>A0A0A2KE50_PENEN</name>
<dbReference type="RefSeq" id="XP_016600912.1">
    <property type="nucleotide sequence ID" value="XM_016742661.1"/>
</dbReference>
<comment type="caution">
    <text evidence="1">The sequence shown here is derived from an EMBL/GenBank/DDBJ whole genome shotgun (WGS) entry which is preliminary data.</text>
</comment>
<dbReference type="GeneID" id="27678080"/>
<dbReference type="AlphaFoldDB" id="A0A0A2KE50"/>
<proteinExistence type="predicted"/>